<accession>A0A6J4U154</accession>
<dbReference type="InterPro" id="IPR011711">
    <property type="entry name" value="GntR_C"/>
</dbReference>
<dbReference type="Gene3D" id="1.10.10.10">
    <property type="entry name" value="Winged helix-like DNA-binding domain superfamily/Winged helix DNA-binding domain"/>
    <property type="match status" value="1"/>
</dbReference>
<dbReference type="PANTHER" id="PTHR43537">
    <property type="entry name" value="TRANSCRIPTIONAL REGULATOR, GNTR FAMILY"/>
    <property type="match status" value="1"/>
</dbReference>
<sequence length="214" mass="23419">MAGRLRGAIHAGELQPGARLVERALAASLGVSHIPVREAFARLEEESLVVRAPRRGARVAEVSPQTLAELSEIRVVLERLVVRRVQAAWSPEAETALRGIVDEMLAAAATGDVTAVYELDWRFHETLWRLADHQILLEVVAQMRGRIERFLRVATLALPPDALRVHAEAHVGLLEAIAGGSRSRAERAMERHISVAARRIARTGELGDDGPPAR</sequence>
<evidence type="ECO:0000256" key="3">
    <source>
        <dbReference type="ARBA" id="ARBA00023163"/>
    </source>
</evidence>
<dbReference type="PANTHER" id="PTHR43537:SF45">
    <property type="entry name" value="GNTR FAMILY REGULATORY PROTEIN"/>
    <property type="match status" value="1"/>
</dbReference>
<dbReference type="PROSITE" id="PS50949">
    <property type="entry name" value="HTH_GNTR"/>
    <property type="match status" value="1"/>
</dbReference>
<dbReference type="InterPro" id="IPR036390">
    <property type="entry name" value="WH_DNA-bd_sf"/>
</dbReference>
<dbReference type="InterPro" id="IPR008920">
    <property type="entry name" value="TF_FadR/GntR_C"/>
</dbReference>
<dbReference type="SMART" id="SM00895">
    <property type="entry name" value="FCD"/>
    <property type="match status" value="1"/>
</dbReference>
<dbReference type="Pfam" id="PF00392">
    <property type="entry name" value="GntR"/>
    <property type="match status" value="1"/>
</dbReference>
<reference evidence="5" key="1">
    <citation type="submission" date="2020-02" db="EMBL/GenBank/DDBJ databases">
        <authorList>
            <person name="Meier V. D."/>
        </authorList>
    </citation>
    <scope>NUCLEOTIDE SEQUENCE</scope>
    <source>
        <strain evidence="5">AVDCRST_MAG79</strain>
    </source>
</reference>
<gene>
    <name evidence="5" type="ORF">AVDCRST_MAG79-1529</name>
</gene>
<dbReference type="SUPFAM" id="SSF46785">
    <property type="entry name" value="Winged helix' DNA-binding domain"/>
    <property type="match status" value="1"/>
</dbReference>
<dbReference type="CDD" id="cd07377">
    <property type="entry name" value="WHTH_GntR"/>
    <property type="match status" value="1"/>
</dbReference>
<feature type="domain" description="HTH gntR-type" evidence="4">
    <location>
        <begin position="1"/>
        <end position="62"/>
    </location>
</feature>
<dbReference type="AlphaFoldDB" id="A0A6J4U154"/>
<keyword evidence="2" id="KW-0238">DNA-binding</keyword>
<organism evidence="5">
    <name type="scientific">uncultured Thermoleophilia bacterium</name>
    <dbReference type="NCBI Taxonomy" id="1497501"/>
    <lineage>
        <taxon>Bacteria</taxon>
        <taxon>Bacillati</taxon>
        <taxon>Actinomycetota</taxon>
        <taxon>Thermoleophilia</taxon>
        <taxon>environmental samples</taxon>
    </lineage>
</organism>
<dbReference type="GO" id="GO:0003700">
    <property type="term" value="F:DNA-binding transcription factor activity"/>
    <property type="evidence" value="ECO:0007669"/>
    <property type="project" value="InterPro"/>
</dbReference>
<name>A0A6J4U154_9ACTN</name>
<keyword evidence="1" id="KW-0805">Transcription regulation</keyword>
<keyword evidence="3" id="KW-0804">Transcription</keyword>
<dbReference type="InterPro" id="IPR036388">
    <property type="entry name" value="WH-like_DNA-bd_sf"/>
</dbReference>
<dbReference type="InterPro" id="IPR000524">
    <property type="entry name" value="Tscrpt_reg_HTH_GntR"/>
</dbReference>
<evidence type="ECO:0000256" key="1">
    <source>
        <dbReference type="ARBA" id="ARBA00023015"/>
    </source>
</evidence>
<evidence type="ECO:0000256" key="2">
    <source>
        <dbReference type="ARBA" id="ARBA00023125"/>
    </source>
</evidence>
<dbReference type="SMART" id="SM00345">
    <property type="entry name" value="HTH_GNTR"/>
    <property type="match status" value="1"/>
</dbReference>
<evidence type="ECO:0000259" key="4">
    <source>
        <dbReference type="PROSITE" id="PS50949"/>
    </source>
</evidence>
<dbReference type="EMBL" id="CADCWC010000233">
    <property type="protein sequence ID" value="CAA9537601.1"/>
    <property type="molecule type" value="Genomic_DNA"/>
</dbReference>
<dbReference type="Gene3D" id="1.20.120.530">
    <property type="entry name" value="GntR ligand-binding domain-like"/>
    <property type="match status" value="1"/>
</dbReference>
<dbReference type="GO" id="GO:0003677">
    <property type="term" value="F:DNA binding"/>
    <property type="evidence" value="ECO:0007669"/>
    <property type="project" value="UniProtKB-KW"/>
</dbReference>
<evidence type="ECO:0000313" key="5">
    <source>
        <dbReference type="EMBL" id="CAA9537601.1"/>
    </source>
</evidence>
<protein>
    <recommendedName>
        <fullName evidence="4">HTH gntR-type domain-containing protein</fullName>
    </recommendedName>
</protein>
<dbReference type="SUPFAM" id="SSF48008">
    <property type="entry name" value="GntR ligand-binding domain-like"/>
    <property type="match status" value="1"/>
</dbReference>
<dbReference type="Pfam" id="PF07729">
    <property type="entry name" value="FCD"/>
    <property type="match status" value="1"/>
</dbReference>
<proteinExistence type="predicted"/>